<reference evidence="1 2" key="1">
    <citation type="submission" date="2024-04" db="EMBL/GenBank/DDBJ databases">
        <title>Tritrichomonas musculus Genome.</title>
        <authorList>
            <person name="Alves-Ferreira E."/>
            <person name="Grigg M."/>
            <person name="Lorenzi H."/>
            <person name="Galac M."/>
        </authorList>
    </citation>
    <scope>NUCLEOTIDE SEQUENCE [LARGE SCALE GENOMIC DNA]</scope>
    <source>
        <strain evidence="1 2">EAF2021</strain>
    </source>
</reference>
<dbReference type="EMBL" id="JAPFFF010000040">
    <property type="protein sequence ID" value="KAK8841898.1"/>
    <property type="molecule type" value="Genomic_DNA"/>
</dbReference>
<keyword evidence="2" id="KW-1185">Reference proteome</keyword>
<dbReference type="PANTHER" id="PTHR32170:SF3">
    <property type="entry name" value="PROTEASOME ACTIVATOR COMPLEX SUBUNIT 4"/>
    <property type="match status" value="1"/>
</dbReference>
<organism evidence="1 2">
    <name type="scientific">Tritrichomonas musculus</name>
    <dbReference type="NCBI Taxonomy" id="1915356"/>
    <lineage>
        <taxon>Eukaryota</taxon>
        <taxon>Metamonada</taxon>
        <taxon>Parabasalia</taxon>
        <taxon>Tritrichomonadida</taxon>
        <taxon>Tritrichomonadidae</taxon>
        <taxon>Tritrichomonas</taxon>
    </lineage>
</organism>
<accession>A0ABR2H6Q6</accession>
<comment type="caution">
    <text evidence="1">The sequence shown here is derived from an EMBL/GenBank/DDBJ whole genome shotgun (WGS) entry which is preliminary data.</text>
</comment>
<name>A0ABR2H6Q6_9EUKA</name>
<proteinExistence type="predicted"/>
<sequence>MKKKPSFIVQLYQRLSPPFCITYSQLHIFWESFYNELTKSYESSDFQKINYILSEISYNQGFDIEKIPQEFECDIIKILYKIITTLPIKNYLTQVNACTIAHAIITKRKKKLNLTLPWRPLYDFVKFILIDSDIRPIYIDASQIEDVLLVIPNFSPYFEKGSTKEIVNLLLPNISPHASNSSLYMTLLSQFVPVIADGKEYKEWLPDLITESVDIGSSERLTPLFRIISNVMSFNLEEDFTFLIPTIMSSFVQIIVNDSMPNPLVHEDSAPFLNNLKSFTHLTYYIAKSVLNLCFSPPSQEVAIAQLTTILNGVCDLYHPSISSNSPTMMVDFVNFFISKLSDYMHEMTLETSVISKDVKPTPEALHKLLKPIVDLHLIMIHTMSSSDYNQLISTIRIIGELDPTTLSRYFEFGFQCIMVTDAECVAEQGWTVISASLIGLRNSPLFQSHIKELIEIAINNMFIVELQIVLMTFFFVVFSIFPFDRELVSDDFEDFPFIDLSVKFITSIFDAGRSFPALQGKFAIPDGKFAKLTTMALHAFFMGASREVLESLQPILKSHLFDSSLIHSFSFFSAIYNFFFIVSDDTLRKPILKAMKKVISSNPDVMTTRAMIHRFLCGCALSAKNFDDYKEAIEFVRPFTEHPEKKVRKSVFNAILNSYVFTKEIAIVKPTKEMLIPLADFQYEFMKIPFTMNDIIPLFIDPFIEELMTIKDPTIFYEKLKEKRSMIVQMLHRVTEVEDGEIFDKSSLLTKSPFYIKELIKPSVSIREKFYKVILYGIETFSDNLNNITLLLDILYSLLYPILNIYTIKTTEMEIIKSFWLASRTTRKYNVFELSNRIEIMNENRHSQYHLPLSPLLKEVLIKVIPFGFSKFTNLRNQVCLIINGLLYDYEDFIAERLDVYLNETEIESVDEILQFFTFHGIFNLVLKKEKLLCTLLRSLCMQLKADNDETFNYLLLFAMSLCKAVFPYGVPCDKSEMWDKLLDDIMEFIRKSTKKDRMLHLLVSAVIGLSLGFTKNTSDQVIMYLVDMLENYDEQITSEAGYALLTILKRHTKETKIKKPFIGPKMSDISPVIVNSNKSITTTTKVDHNANHVVDGIEEEEEDIGGENSHPLIDCFIEEYIQPLNNSLNLPEDIYAFDKVSNGWHIYSDHFTIKKIDFWTDSPITSHLPQILMSSILSIDENSTETKPLFNQFWRNVAFSIGPTAMKVLIPVFENIFSSSMNEATAASLGDLISGFMMALPTWPDDATIEFEEKILGPYVIISSQNPVISGVSQLVFLLTSSSISSRRFYPLIQFLYDNSDMEPEGSISRRRLFDLLLSIIMWDSPTFYTSIDPLFEKFMQPFFDNYTEYNTIMCSSFFYLYFFIIESTCVLPTSPKYSSDMEAKRDYVVKKFSEVIKKSDPTQKAFHQLISVYLVYNESSSEIANKSMISVFSENVEIILKAVNSADVNTEDLLEPSVCSFLLNPIFINESHSAVEIIKKIINSFEILSPPMQLKFIQNISAMLSSIFYTMPKEELLSIYQLFLKLANQIKNENVLSEVLNILGVVLKYCPPVENMSKIEAAAIISSALVFDHVNEQVLSAFEIVRDAIESSSRSDTNLYKNVVKKFWQMNADHMLPQASEILSPYRLLVAPVYIT</sequence>
<evidence type="ECO:0000313" key="2">
    <source>
        <dbReference type="Proteomes" id="UP001470230"/>
    </source>
</evidence>
<evidence type="ECO:0008006" key="3">
    <source>
        <dbReference type="Google" id="ProtNLM"/>
    </source>
</evidence>
<dbReference type="PANTHER" id="PTHR32170">
    <property type="entry name" value="PROTEASOME ACTIVATOR COMPLEX SUBUNIT 4"/>
    <property type="match status" value="1"/>
</dbReference>
<dbReference type="SUPFAM" id="SSF48371">
    <property type="entry name" value="ARM repeat"/>
    <property type="match status" value="1"/>
</dbReference>
<dbReference type="Proteomes" id="UP001470230">
    <property type="component" value="Unassembled WGS sequence"/>
</dbReference>
<dbReference type="InterPro" id="IPR016024">
    <property type="entry name" value="ARM-type_fold"/>
</dbReference>
<evidence type="ECO:0000313" key="1">
    <source>
        <dbReference type="EMBL" id="KAK8841898.1"/>
    </source>
</evidence>
<dbReference type="InterPro" id="IPR035309">
    <property type="entry name" value="PSME4"/>
</dbReference>
<gene>
    <name evidence="1" type="ORF">M9Y10_026850</name>
</gene>
<protein>
    <recommendedName>
        <fullName evidence="3">Proteasome activator complex subunit 4 C-terminal domain-containing protein</fullName>
    </recommendedName>
</protein>